<dbReference type="PANTHER" id="PTHR34218">
    <property type="entry name" value="PEPTIDASE S45 PENICILLIN AMIDASE"/>
    <property type="match status" value="1"/>
</dbReference>
<evidence type="ECO:0000256" key="2">
    <source>
        <dbReference type="ARBA" id="ARBA00022801"/>
    </source>
</evidence>
<gene>
    <name evidence="6" type="ORF">J0X13_03335</name>
</gene>
<dbReference type="Gene3D" id="3.60.20.10">
    <property type="entry name" value="Glutamine Phosphoribosylpyrophosphate, subunit 1, domain 1"/>
    <property type="match status" value="1"/>
</dbReference>
<keyword evidence="7" id="KW-1185">Reference proteome</keyword>
<comment type="similarity">
    <text evidence="1">Belongs to the peptidase S45 family.</text>
</comment>
<dbReference type="EMBL" id="JAFLND010000001">
    <property type="protein sequence ID" value="MBO0329565.1"/>
    <property type="molecule type" value="Genomic_DNA"/>
</dbReference>
<feature type="chain" id="PRO_5045913310" evidence="5">
    <location>
        <begin position="31"/>
        <end position="811"/>
    </location>
</feature>
<organism evidence="6 7">
    <name type="scientific">[Muricauda] lutisoli</name>
    <dbReference type="NCBI Taxonomy" id="2816035"/>
    <lineage>
        <taxon>Bacteria</taxon>
        <taxon>Pseudomonadati</taxon>
        <taxon>Bacteroidota</taxon>
        <taxon>Flavobacteriia</taxon>
        <taxon>Flavobacteriales</taxon>
        <taxon>Flavobacteriaceae</taxon>
        <taxon>Allomuricauda</taxon>
    </lineage>
</organism>
<evidence type="ECO:0000313" key="6">
    <source>
        <dbReference type="EMBL" id="MBO0329565.1"/>
    </source>
</evidence>
<dbReference type="Gene3D" id="1.10.439.10">
    <property type="entry name" value="Penicillin Amidohydrolase, domain 1"/>
    <property type="match status" value="1"/>
</dbReference>
<evidence type="ECO:0000313" key="7">
    <source>
        <dbReference type="Proteomes" id="UP000664163"/>
    </source>
</evidence>
<keyword evidence="3" id="KW-0865">Zymogen</keyword>
<dbReference type="InterPro" id="IPR023343">
    <property type="entry name" value="Penicillin_amidase_dom1"/>
</dbReference>
<accession>A0ABS3ETI8</accession>
<dbReference type="Pfam" id="PF01804">
    <property type="entry name" value="Penicil_amidase"/>
    <property type="match status" value="1"/>
</dbReference>
<dbReference type="InterPro" id="IPR002692">
    <property type="entry name" value="S45"/>
</dbReference>
<dbReference type="InterPro" id="IPR029055">
    <property type="entry name" value="Ntn_hydrolases_N"/>
</dbReference>
<dbReference type="CDD" id="cd03747">
    <property type="entry name" value="Ntn_PGA_like"/>
    <property type="match status" value="1"/>
</dbReference>
<feature type="signal peptide" evidence="5">
    <location>
        <begin position="1"/>
        <end position="30"/>
    </location>
</feature>
<dbReference type="PIRSF" id="PIRSF001227">
    <property type="entry name" value="Pen_acylase"/>
    <property type="match status" value="1"/>
</dbReference>
<comment type="caution">
    <text evidence="6">The sequence shown here is derived from an EMBL/GenBank/DDBJ whole genome shotgun (WGS) entry which is preliminary data.</text>
</comment>
<feature type="region of interest" description="Disordered" evidence="4">
    <location>
        <begin position="719"/>
        <end position="741"/>
    </location>
</feature>
<dbReference type="Gene3D" id="1.10.1400.10">
    <property type="match status" value="1"/>
</dbReference>
<sequence length="811" mass="92467">MNQLKPTTFTMKTFQSLLFSLLLFATSCKKQDTTNAIQIDGLTDTVEVLRDEVGINHIYAKNQHDLFFAQGYYAAKDRLFQFEIWRRQATGTVAEILGKRELKRDIGTRLFKFRGDMKTEMQQYHPDGEEIITAYTNGVNAYIEEVLQNPELLPITFKALGIKPQKWTPEVVISRHQGLLGNITNELVIGRAVAQLGPEKVKEYYWFHPKEPKLELDPVIDPELLSDNILELYEAYRTPVKFEPEDILPDYRVEPSLSQNSELKMYPSESDKLWIGSNNWVTSPSLAENGHAYMANDPHRTVAVPSLRYWTHLSAPGWDVIGGGEPEIPGISIGHNQYGAWGLTVFRTDGEDLMVYELNPENLNQYKYKDTWEDMEVINETIPVKNSEDAQVELRYTRHGPVTYIDSLNHVAYAVRCAWMEPGSSPYLASLRMNQAKNWEEFRDACSYSNIPGENMIWADKEGNIGWQAVGIAPVRKNFSGLVPVPGDGRYEWDGYLPIKQKPNDYNPSNGFISTANQNVTPDDYTEWDAIGFMWSDPFRGDRLKEVLGSGEKLSMEDMKALQTDYLSIPARTLIPLLENQTFTDDLLIQAQQGLLDWDFVLDKNSVNAAIYVAWERELMNEYFEYFPDPEVQSVISRIQMSKLMQWILHPESKFGENAIDKRNRYLSGTFASAVKGLSEKFGSDMATWQYGQADYKHVQIIHPLGKVVNAELQSKLNTDKLPRGGNQYTPGVTGSNDNQTSGATFRIIVDVNDWNESVGTNSPGQSGDPDSPFYKNLFKDWANDTYFPVYYTRDKIESITVDKDQLVPKQ</sequence>
<protein>
    <submittedName>
        <fullName evidence="6">Penicillin acylase family protein</fullName>
    </submittedName>
</protein>
<evidence type="ECO:0000256" key="4">
    <source>
        <dbReference type="SAM" id="MobiDB-lite"/>
    </source>
</evidence>
<dbReference type="SUPFAM" id="SSF56235">
    <property type="entry name" value="N-terminal nucleophile aminohydrolases (Ntn hydrolases)"/>
    <property type="match status" value="1"/>
</dbReference>
<proteinExistence type="inferred from homology"/>
<keyword evidence="5" id="KW-0732">Signal</keyword>
<dbReference type="PANTHER" id="PTHR34218:SF4">
    <property type="entry name" value="ACYL-HOMOSERINE LACTONE ACYLASE QUIP"/>
    <property type="match status" value="1"/>
</dbReference>
<dbReference type="Gene3D" id="2.30.120.10">
    <property type="match status" value="1"/>
</dbReference>
<evidence type="ECO:0000256" key="1">
    <source>
        <dbReference type="ARBA" id="ARBA00006586"/>
    </source>
</evidence>
<dbReference type="PROSITE" id="PS51257">
    <property type="entry name" value="PROKAR_LIPOPROTEIN"/>
    <property type="match status" value="1"/>
</dbReference>
<name>A0ABS3ETI8_9FLAO</name>
<evidence type="ECO:0000256" key="3">
    <source>
        <dbReference type="ARBA" id="ARBA00023145"/>
    </source>
</evidence>
<evidence type="ECO:0000256" key="5">
    <source>
        <dbReference type="SAM" id="SignalP"/>
    </source>
</evidence>
<dbReference type="InterPro" id="IPR014395">
    <property type="entry name" value="Pen/GL7ACA/AHL_acylase"/>
</dbReference>
<keyword evidence="2" id="KW-0378">Hydrolase</keyword>
<feature type="compositionally biased region" description="Polar residues" evidence="4">
    <location>
        <begin position="727"/>
        <end position="741"/>
    </location>
</feature>
<reference evidence="6 7" key="1">
    <citation type="submission" date="2021-03" db="EMBL/GenBank/DDBJ databases">
        <title>Muricauda sp. CAU 1631 isolated from Incheon.</title>
        <authorList>
            <person name="Kim W."/>
        </authorList>
    </citation>
    <scope>NUCLEOTIDE SEQUENCE [LARGE SCALE GENOMIC DNA]</scope>
    <source>
        <strain evidence="6 7">CAU 1631</strain>
    </source>
</reference>
<dbReference type="Proteomes" id="UP000664163">
    <property type="component" value="Unassembled WGS sequence"/>
</dbReference>
<dbReference type="InterPro" id="IPR043146">
    <property type="entry name" value="Penicillin_amidase_N_B-knob"/>
</dbReference>
<dbReference type="InterPro" id="IPR043147">
    <property type="entry name" value="Penicillin_amidase_A-knob"/>
</dbReference>